<dbReference type="InterPro" id="IPR017328">
    <property type="entry name" value="Sirtuin_class_I"/>
</dbReference>
<dbReference type="Proteomes" id="UP001470230">
    <property type="component" value="Unassembled WGS sequence"/>
</dbReference>
<reference evidence="10 11" key="1">
    <citation type="submission" date="2024-04" db="EMBL/GenBank/DDBJ databases">
        <title>Tritrichomonas musculus Genome.</title>
        <authorList>
            <person name="Alves-Ferreira E."/>
            <person name="Grigg M."/>
            <person name="Lorenzi H."/>
            <person name="Galac M."/>
        </authorList>
    </citation>
    <scope>NUCLEOTIDE SEQUENCE [LARGE SCALE GENOMIC DNA]</scope>
    <source>
        <strain evidence="10 11">EAF2021</strain>
    </source>
</reference>
<comment type="catalytic activity">
    <reaction evidence="7">
        <text>N(6)-acetyl-L-lysyl-[protein] + NAD(+) + H2O = 2''-O-acetyl-ADP-D-ribose + nicotinamide + L-lysyl-[protein]</text>
        <dbReference type="Rhea" id="RHEA:43636"/>
        <dbReference type="Rhea" id="RHEA-COMP:9752"/>
        <dbReference type="Rhea" id="RHEA-COMP:10731"/>
        <dbReference type="ChEBI" id="CHEBI:15377"/>
        <dbReference type="ChEBI" id="CHEBI:17154"/>
        <dbReference type="ChEBI" id="CHEBI:29969"/>
        <dbReference type="ChEBI" id="CHEBI:57540"/>
        <dbReference type="ChEBI" id="CHEBI:61930"/>
        <dbReference type="ChEBI" id="CHEBI:83767"/>
        <dbReference type="EC" id="2.3.1.286"/>
    </reaction>
</comment>
<gene>
    <name evidence="10" type="ORF">M9Y10_023260</name>
</gene>
<evidence type="ECO:0000256" key="1">
    <source>
        <dbReference type="ARBA" id="ARBA00001947"/>
    </source>
</evidence>
<evidence type="ECO:0000256" key="3">
    <source>
        <dbReference type="ARBA" id="ARBA00022679"/>
    </source>
</evidence>
<proteinExistence type="inferred from homology"/>
<evidence type="ECO:0000259" key="9">
    <source>
        <dbReference type="PROSITE" id="PS50305"/>
    </source>
</evidence>
<evidence type="ECO:0000256" key="6">
    <source>
        <dbReference type="ARBA" id="ARBA00023027"/>
    </source>
</evidence>
<keyword evidence="6 7" id="KW-0520">NAD</keyword>
<keyword evidence="4 7" id="KW-0479">Metal-binding</keyword>
<dbReference type="PANTHER" id="PTHR11085">
    <property type="entry name" value="NAD-DEPENDENT PROTEIN DEACYLASE SIRTUIN-5, MITOCHONDRIAL-RELATED"/>
    <property type="match status" value="1"/>
</dbReference>
<dbReference type="Pfam" id="PF02146">
    <property type="entry name" value="SIR2"/>
    <property type="match status" value="1"/>
</dbReference>
<keyword evidence="5 7" id="KW-0862">Zinc</keyword>
<feature type="binding site" evidence="8">
    <location>
        <position position="165"/>
    </location>
    <ligand>
        <name>Zn(2+)</name>
        <dbReference type="ChEBI" id="CHEBI:29105"/>
    </ligand>
</feature>
<dbReference type="InterPro" id="IPR003000">
    <property type="entry name" value="Sirtuin"/>
</dbReference>
<dbReference type="InterPro" id="IPR029035">
    <property type="entry name" value="DHS-like_NAD/FAD-binding_dom"/>
</dbReference>
<keyword evidence="3 7" id="KW-0808">Transferase</keyword>
<feature type="binding site" evidence="8">
    <location>
        <position position="162"/>
    </location>
    <ligand>
        <name>Zn(2+)</name>
        <dbReference type="ChEBI" id="CHEBI:29105"/>
    </ligand>
</feature>
<feature type="binding site" evidence="8">
    <location>
        <position position="138"/>
    </location>
    <ligand>
        <name>Zn(2+)</name>
        <dbReference type="ChEBI" id="CHEBI:29105"/>
    </ligand>
</feature>
<accession>A0ABR2KV87</accession>
<sequence>MIREKSIHLLSKFIKEIKNSKIIILHGAGVSVAAGIPDFRTPGTGFYSRVEKLGLPQPESIFDIGFFEENPNPFYSIANELRPGKFKPTYCHYFAKLLENKNKLLRLYTQNIDGLEKLAGLSEERLCEAHGHFRSAHCTQCKSEASIEEVNKSIDEKKPFKCTQCGGYVKPDIVFYGENLPERFFTLSEKDFQKDSCQLLITIGTSLKVYPFASLASYSSKGVPRFLINNEEAGDFSFSNSESNDYFIKGDCQQAITDLSEDLGWSNELNNLKKSFLIK</sequence>
<organism evidence="10 11">
    <name type="scientific">Tritrichomonas musculus</name>
    <dbReference type="NCBI Taxonomy" id="1915356"/>
    <lineage>
        <taxon>Eukaryota</taxon>
        <taxon>Metamonada</taxon>
        <taxon>Parabasalia</taxon>
        <taxon>Tritrichomonadida</taxon>
        <taxon>Tritrichomonadidae</taxon>
        <taxon>Tritrichomonas</taxon>
    </lineage>
</organism>
<dbReference type="PROSITE" id="PS50305">
    <property type="entry name" value="SIRTUIN"/>
    <property type="match status" value="1"/>
</dbReference>
<evidence type="ECO:0000313" key="11">
    <source>
        <dbReference type="Proteomes" id="UP001470230"/>
    </source>
</evidence>
<dbReference type="InterPro" id="IPR050134">
    <property type="entry name" value="NAD-dep_sirtuin_deacylases"/>
</dbReference>
<dbReference type="PANTHER" id="PTHR11085:SF6">
    <property type="entry name" value="NAD-DEPENDENT PROTEIN DEACETYLASE SIRTUIN-2"/>
    <property type="match status" value="1"/>
</dbReference>
<name>A0ABR2KV87_9EUKA</name>
<protein>
    <recommendedName>
        <fullName evidence="7">NAD-dependent protein deacetylase</fullName>
        <ecNumber evidence="7">2.3.1.286</ecNumber>
    </recommendedName>
</protein>
<dbReference type="InterPro" id="IPR026591">
    <property type="entry name" value="Sirtuin_cat_small_dom_sf"/>
</dbReference>
<dbReference type="Gene3D" id="3.30.1600.10">
    <property type="entry name" value="SIR2/SIRT2 'Small Domain"/>
    <property type="match status" value="1"/>
</dbReference>
<comment type="caution">
    <text evidence="10">The sequence shown here is derived from an EMBL/GenBank/DDBJ whole genome shotgun (WGS) entry which is preliminary data.</text>
</comment>
<keyword evidence="11" id="KW-1185">Reference proteome</keyword>
<evidence type="ECO:0000256" key="2">
    <source>
        <dbReference type="ARBA" id="ARBA00006924"/>
    </source>
</evidence>
<evidence type="ECO:0000313" key="10">
    <source>
        <dbReference type="EMBL" id="KAK8894822.1"/>
    </source>
</evidence>
<dbReference type="PIRSF" id="PIRSF037938">
    <property type="entry name" value="SIR2_euk"/>
    <property type="match status" value="1"/>
</dbReference>
<evidence type="ECO:0000256" key="5">
    <source>
        <dbReference type="ARBA" id="ARBA00022833"/>
    </source>
</evidence>
<comment type="cofactor">
    <cofactor evidence="1 7">
        <name>Zn(2+)</name>
        <dbReference type="ChEBI" id="CHEBI:29105"/>
    </cofactor>
</comment>
<feature type="active site" description="Proton acceptor" evidence="8">
    <location>
        <position position="130"/>
    </location>
</feature>
<evidence type="ECO:0000256" key="7">
    <source>
        <dbReference type="PIRNR" id="PIRNR037938"/>
    </source>
</evidence>
<evidence type="ECO:0000256" key="4">
    <source>
        <dbReference type="ARBA" id="ARBA00022723"/>
    </source>
</evidence>
<feature type="binding site" evidence="8">
    <location>
        <position position="141"/>
    </location>
    <ligand>
        <name>Zn(2+)</name>
        <dbReference type="ChEBI" id="CHEBI:29105"/>
    </ligand>
</feature>
<dbReference type="InterPro" id="IPR026590">
    <property type="entry name" value="Ssirtuin_cat_dom"/>
</dbReference>
<dbReference type="SUPFAM" id="SSF52467">
    <property type="entry name" value="DHS-like NAD/FAD-binding domain"/>
    <property type="match status" value="1"/>
</dbReference>
<dbReference type="Gene3D" id="3.40.50.1220">
    <property type="entry name" value="TPP-binding domain"/>
    <property type="match status" value="1"/>
</dbReference>
<comment type="similarity">
    <text evidence="2 7">Belongs to the sirtuin family. Class I subfamily.</text>
</comment>
<evidence type="ECO:0000256" key="8">
    <source>
        <dbReference type="PROSITE-ProRule" id="PRU00236"/>
    </source>
</evidence>
<feature type="domain" description="Deacetylase sirtuin-type" evidence="9">
    <location>
        <begin position="1"/>
        <end position="266"/>
    </location>
</feature>
<dbReference type="EMBL" id="JAPFFF010000003">
    <property type="protein sequence ID" value="KAK8894822.1"/>
    <property type="molecule type" value="Genomic_DNA"/>
</dbReference>
<dbReference type="EC" id="2.3.1.286" evidence="7"/>